<evidence type="ECO:0000259" key="1">
    <source>
        <dbReference type="Pfam" id="PF17919"/>
    </source>
</evidence>
<keyword evidence="2" id="KW-0548">Nucleotidyltransferase</keyword>
<dbReference type="AlphaFoldDB" id="A0A699JTE1"/>
<keyword evidence="2" id="KW-0808">Transferase</keyword>
<dbReference type="PANTHER" id="PTHR34072:SF52">
    <property type="entry name" value="RIBONUCLEASE H"/>
    <property type="match status" value="1"/>
</dbReference>
<keyword evidence="2" id="KW-0695">RNA-directed DNA polymerase</keyword>
<dbReference type="SUPFAM" id="SSF56672">
    <property type="entry name" value="DNA/RNA polymerases"/>
    <property type="match status" value="1"/>
</dbReference>
<dbReference type="Pfam" id="PF17919">
    <property type="entry name" value="RT_RNaseH_2"/>
    <property type="match status" value="1"/>
</dbReference>
<sequence length="89" mass="10106">LSSLTSVPILALLEGTEDFVVYCDALYKVLGAVLMQKEKKVAYASRQLKIHDENYTTHDLELDVVVLLLDFRDTTYTVQSVLCLRITRV</sequence>
<organism evidence="2">
    <name type="scientific">Tanacetum cinerariifolium</name>
    <name type="common">Dalmatian daisy</name>
    <name type="synonym">Chrysanthemum cinerariifolium</name>
    <dbReference type="NCBI Taxonomy" id="118510"/>
    <lineage>
        <taxon>Eukaryota</taxon>
        <taxon>Viridiplantae</taxon>
        <taxon>Streptophyta</taxon>
        <taxon>Embryophyta</taxon>
        <taxon>Tracheophyta</taxon>
        <taxon>Spermatophyta</taxon>
        <taxon>Magnoliopsida</taxon>
        <taxon>eudicotyledons</taxon>
        <taxon>Gunneridae</taxon>
        <taxon>Pentapetalae</taxon>
        <taxon>asterids</taxon>
        <taxon>campanulids</taxon>
        <taxon>Asterales</taxon>
        <taxon>Asteraceae</taxon>
        <taxon>Asteroideae</taxon>
        <taxon>Anthemideae</taxon>
        <taxon>Anthemidinae</taxon>
        <taxon>Tanacetum</taxon>
    </lineage>
</organism>
<dbReference type="InterPro" id="IPR041577">
    <property type="entry name" value="RT_RNaseH_2"/>
</dbReference>
<dbReference type="PANTHER" id="PTHR34072">
    <property type="entry name" value="ENZYMATIC POLYPROTEIN-RELATED"/>
    <property type="match status" value="1"/>
</dbReference>
<name>A0A699JTE1_TANCI</name>
<feature type="non-terminal residue" evidence="2">
    <location>
        <position position="1"/>
    </location>
</feature>
<dbReference type="InterPro" id="IPR043502">
    <property type="entry name" value="DNA/RNA_pol_sf"/>
</dbReference>
<comment type="caution">
    <text evidence="2">The sequence shown here is derived from an EMBL/GenBank/DDBJ whole genome shotgun (WGS) entry which is preliminary data.</text>
</comment>
<proteinExistence type="predicted"/>
<dbReference type="EMBL" id="BKCJ010447711">
    <property type="protein sequence ID" value="GFA57183.1"/>
    <property type="molecule type" value="Genomic_DNA"/>
</dbReference>
<reference evidence="2" key="1">
    <citation type="journal article" date="2019" name="Sci. Rep.">
        <title>Draft genome of Tanacetum cinerariifolium, the natural source of mosquito coil.</title>
        <authorList>
            <person name="Yamashiro T."/>
            <person name="Shiraishi A."/>
            <person name="Satake H."/>
            <person name="Nakayama K."/>
        </authorList>
    </citation>
    <scope>NUCLEOTIDE SEQUENCE</scope>
</reference>
<evidence type="ECO:0000313" key="2">
    <source>
        <dbReference type="EMBL" id="GFA57183.1"/>
    </source>
</evidence>
<gene>
    <name evidence="2" type="ORF">Tci_629155</name>
</gene>
<feature type="domain" description="Reverse transcriptase/retrotransposon-derived protein RNase H-like" evidence="1">
    <location>
        <begin position="3"/>
        <end position="69"/>
    </location>
</feature>
<accession>A0A699JTE1</accession>
<protein>
    <submittedName>
        <fullName evidence="2">Putative reverse transcriptase domain-containing protein</fullName>
    </submittedName>
</protein>
<dbReference type="GO" id="GO:0003964">
    <property type="term" value="F:RNA-directed DNA polymerase activity"/>
    <property type="evidence" value="ECO:0007669"/>
    <property type="project" value="UniProtKB-KW"/>
</dbReference>